<feature type="compositionally biased region" description="Low complexity" evidence="5">
    <location>
        <begin position="113"/>
        <end position="122"/>
    </location>
</feature>
<protein>
    <submittedName>
        <fullName evidence="8">Transcription factor tau subunit sfc1</fullName>
    </submittedName>
</protein>
<dbReference type="InterPro" id="IPR019136">
    <property type="entry name" value="TF_IIIC_su-5_HTH"/>
</dbReference>
<reference evidence="8" key="1">
    <citation type="submission" date="2023-06" db="EMBL/GenBank/DDBJ databases">
        <title>Genome-scale phylogeny and comparative genomics of the fungal order Sordariales.</title>
        <authorList>
            <consortium name="Lawrence Berkeley National Laboratory"/>
            <person name="Hensen N."/>
            <person name="Bonometti L."/>
            <person name="Westerberg I."/>
            <person name="Brannstrom I.O."/>
            <person name="Guillou S."/>
            <person name="Cros-Aarteil S."/>
            <person name="Calhoun S."/>
            <person name="Haridas S."/>
            <person name="Kuo A."/>
            <person name="Mondo S."/>
            <person name="Pangilinan J."/>
            <person name="Riley R."/>
            <person name="Labutti K."/>
            <person name="Andreopoulos B."/>
            <person name="Lipzen A."/>
            <person name="Chen C."/>
            <person name="Yanf M."/>
            <person name="Daum C."/>
            <person name="Ng V."/>
            <person name="Clum A."/>
            <person name="Steindorff A."/>
            <person name="Ohm R."/>
            <person name="Martin F."/>
            <person name="Silar P."/>
            <person name="Natvig D."/>
            <person name="Lalanne C."/>
            <person name="Gautier V."/>
            <person name="Ament-Velasquez S.L."/>
            <person name="Kruys A."/>
            <person name="Hutchinson M.I."/>
            <person name="Powell A.J."/>
            <person name="Barry K."/>
            <person name="Miller A.N."/>
            <person name="Grigoriev I.V."/>
            <person name="Debuchy R."/>
            <person name="Gladieux P."/>
            <person name="Thoren M.H."/>
            <person name="Johannesson H."/>
        </authorList>
    </citation>
    <scope>NUCLEOTIDE SEQUENCE</scope>
    <source>
        <strain evidence="8">PSN4</strain>
    </source>
</reference>
<evidence type="ECO:0000259" key="6">
    <source>
        <dbReference type="Pfam" id="PF09734"/>
    </source>
</evidence>
<dbReference type="AlphaFoldDB" id="A0AAJ0FB93"/>
<dbReference type="GO" id="GO:0001003">
    <property type="term" value="F:RNA polymerase III type 2 promoter sequence-specific DNA binding"/>
    <property type="evidence" value="ECO:0007669"/>
    <property type="project" value="TreeGrafter"/>
</dbReference>
<dbReference type="GO" id="GO:0005634">
    <property type="term" value="C:nucleus"/>
    <property type="evidence" value="ECO:0007669"/>
    <property type="project" value="UniProtKB-SubCell"/>
</dbReference>
<feature type="domain" description="Transcription factor IIIC subunit Tfc1/Sfc1 triple barrel" evidence="7">
    <location>
        <begin position="24"/>
        <end position="166"/>
    </location>
</feature>
<feature type="compositionally biased region" description="Basic and acidic residues" evidence="5">
    <location>
        <begin position="714"/>
        <end position="723"/>
    </location>
</feature>
<dbReference type="InterPro" id="IPR042536">
    <property type="entry name" value="TFIIIC_tauA_Sfc1"/>
</dbReference>
<gene>
    <name evidence="8" type="ORF">QBC47DRAFT_368446</name>
</gene>
<dbReference type="PANTHER" id="PTHR13230">
    <property type="entry name" value="GENERAL TRANSCRIPTION FACTOR IIIC, POLYPEPTIDE 5"/>
    <property type="match status" value="1"/>
</dbReference>
<feature type="region of interest" description="Disordered" evidence="5">
    <location>
        <begin position="617"/>
        <end position="779"/>
    </location>
</feature>
<feature type="compositionally biased region" description="Acidic residues" evidence="5">
    <location>
        <begin position="642"/>
        <end position="713"/>
    </location>
</feature>
<feature type="compositionally biased region" description="Basic and acidic residues" evidence="5">
    <location>
        <begin position="539"/>
        <end position="548"/>
    </location>
</feature>
<proteinExistence type="predicted"/>
<comment type="subcellular location">
    <subcellularLocation>
        <location evidence="1">Nucleus</location>
    </subcellularLocation>
</comment>
<feature type="compositionally biased region" description="Acidic residues" evidence="5">
    <location>
        <begin position="620"/>
        <end position="633"/>
    </location>
</feature>
<accession>A0AAJ0FB93</accession>
<dbReference type="Pfam" id="PF09734">
    <property type="entry name" value="Tau95"/>
    <property type="match status" value="1"/>
</dbReference>
<dbReference type="Gene3D" id="3.30.200.160">
    <property type="entry name" value="TFIIIC, subcomplex tauA, subunit Sfc1, barrel domain"/>
    <property type="match status" value="1"/>
</dbReference>
<feature type="region of interest" description="Disordered" evidence="5">
    <location>
        <begin position="92"/>
        <end position="122"/>
    </location>
</feature>
<evidence type="ECO:0000256" key="4">
    <source>
        <dbReference type="ARBA" id="ARBA00023242"/>
    </source>
</evidence>
<evidence type="ECO:0000313" key="9">
    <source>
        <dbReference type="Proteomes" id="UP001239445"/>
    </source>
</evidence>
<name>A0AAJ0FB93_9PEZI</name>
<keyword evidence="2" id="KW-0238">DNA-binding</keyword>
<evidence type="ECO:0000313" key="8">
    <source>
        <dbReference type="EMBL" id="KAK1760872.1"/>
    </source>
</evidence>
<comment type="caution">
    <text evidence="8">The sequence shown here is derived from an EMBL/GenBank/DDBJ whole genome shotgun (WGS) entry which is preliminary data.</text>
</comment>
<dbReference type="Proteomes" id="UP001239445">
    <property type="component" value="Unassembled WGS sequence"/>
</dbReference>
<evidence type="ECO:0000256" key="1">
    <source>
        <dbReference type="ARBA" id="ARBA00004123"/>
    </source>
</evidence>
<evidence type="ECO:0000259" key="7">
    <source>
        <dbReference type="Pfam" id="PF17682"/>
    </source>
</evidence>
<sequence>MACLNEGDSQHAPVYSIPGRRLGALEHPLILKDLDRGIKTFGRNPTLQTILDSASPQISVPLYLRPDNPTVRPLTSHNALSHNVVLKVVVPKRTGRKRKRGSGDPFEGDPVPESDVSVEVSSAGRADAPKVLRQKLRDNVGKYTVEPIGIIRNTHRYRGLADFQYSLGSSKFMTKFVDKVLPGDVGPTREFALEPGVEPGPGIDLIPPPNFTPMTLPFNYNYSQNPYTKEVIAGGSSPLGSEAEEDEYNRVVNVTSRIPAAGYFIAHDEYPVPSGPSRQPDMSDPQVALIMTEMLQAMEERPIWTRRSMWNRLASKFASLPKSGSLVRHCLQYAGYQFKGGPWRDALVKYGLDPRTDPKYRIYQTLIFKLHKNRVGTVGRSWQAVRRNEIAVTNFGRYWEELGTEENEAPLSTHIFNGEAFSTDGKVWQVCDITDPLLARLFEQAEVRTEVDLEISGFYHRVLWSVAKAVMKCKMLAIRFGRTLTDEDFTATLEAVKGPSDGGDGGCGTSIGISLPDLRLTQAECEQLRGRKGRPGARQARDRWEEKRRRSHHRVRIPLKETEAREAEKMIRLLSATMNKAPKPGGDSMPSGLLPLDAATNEEAAAPMPTADTRRVTFQEPEEPTDEVDEAEDQERGVYQELFDDLDEDDDDSDEDGIDDEEDEEHEDEEEEGEEGEVEDGEGEDEEEEGEEEEEDGLEEDPDDGDVDLDAEVEPNRGDQKPLEKRRHVTFADTEEPQEGESDEEMGDYDEDERGEGEEDYGEEDSAEDFDPADMAFGH</sequence>
<feature type="region of interest" description="Disordered" evidence="5">
    <location>
        <begin position="527"/>
        <end position="551"/>
    </location>
</feature>
<keyword evidence="3" id="KW-0804">Transcription</keyword>
<dbReference type="PANTHER" id="PTHR13230:SF5">
    <property type="entry name" value="GENERAL TRANSCRIPTION FACTOR 3C POLYPEPTIDE 5"/>
    <property type="match status" value="1"/>
</dbReference>
<evidence type="ECO:0000256" key="5">
    <source>
        <dbReference type="SAM" id="MobiDB-lite"/>
    </source>
</evidence>
<dbReference type="Pfam" id="PF17682">
    <property type="entry name" value="Tau95_N"/>
    <property type="match status" value="1"/>
</dbReference>
<feature type="compositionally biased region" description="Acidic residues" evidence="5">
    <location>
        <begin position="733"/>
        <end position="772"/>
    </location>
</feature>
<evidence type="ECO:0000256" key="3">
    <source>
        <dbReference type="ARBA" id="ARBA00023163"/>
    </source>
</evidence>
<feature type="domain" description="Transcription factor IIIC subunit 5 HTH" evidence="6">
    <location>
        <begin position="205"/>
        <end position="369"/>
    </location>
</feature>
<dbReference type="EMBL" id="MU839827">
    <property type="protein sequence ID" value="KAK1760872.1"/>
    <property type="molecule type" value="Genomic_DNA"/>
</dbReference>
<dbReference type="InterPro" id="IPR041499">
    <property type="entry name" value="Tfc1/Sfc1_N"/>
</dbReference>
<dbReference type="GO" id="GO:0006384">
    <property type="term" value="P:transcription initiation at RNA polymerase III promoter"/>
    <property type="evidence" value="ECO:0007669"/>
    <property type="project" value="InterPro"/>
</dbReference>
<dbReference type="GO" id="GO:0000127">
    <property type="term" value="C:transcription factor TFIIIC complex"/>
    <property type="evidence" value="ECO:0007669"/>
    <property type="project" value="InterPro"/>
</dbReference>
<dbReference type="GO" id="GO:0001002">
    <property type="term" value="F:RNA polymerase III type 1 promoter sequence-specific DNA binding"/>
    <property type="evidence" value="ECO:0007669"/>
    <property type="project" value="TreeGrafter"/>
</dbReference>
<organism evidence="8 9">
    <name type="scientific">Echria macrotheca</name>
    <dbReference type="NCBI Taxonomy" id="438768"/>
    <lineage>
        <taxon>Eukaryota</taxon>
        <taxon>Fungi</taxon>
        <taxon>Dikarya</taxon>
        <taxon>Ascomycota</taxon>
        <taxon>Pezizomycotina</taxon>
        <taxon>Sordariomycetes</taxon>
        <taxon>Sordariomycetidae</taxon>
        <taxon>Sordariales</taxon>
        <taxon>Schizotheciaceae</taxon>
        <taxon>Echria</taxon>
    </lineage>
</organism>
<keyword evidence="4" id="KW-0539">Nucleus</keyword>
<dbReference type="InterPro" id="IPR040454">
    <property type="entry name" value="TF_IIIC_Tfc1/Sfc1"/>
</dbReference>
<keyword evidence="9" id="KW-1185">Reference proteome</keyword>
<evidence type="ECO:0000256" key="2">
    <source>
        <dbReference type="ARBA" id="ARBA00023125"/>
    </source>
</evidence>